<evidence type="ECO:0000259" key="6">
    <source>
        <dbReference type="PROSITE" id="PS50977"/>
    </source>
</evidence>
<dbReference type="Pfam" id="PF00440">
    <property type="entry name" value="TetR_N"/>
    <property type="match status" value="1"/>
</dbReference>
<keyword evidence="2 4" id="KW-0238">DNA-binding</keyword>
<dbReference type="InterPro" id="IPR050109">
    <property type="entry name" value="HTH-type_TetR-like_transc_reg"/>
</dbReference>
<evidence type="ECO:0000256" key="1">
    <source>
        <dbReference type="ARBA" id="ARBA00023015"/>
    </source>
</evidence>
<dbReference type="InterPro" id="IPR001647">
    <property type="entry name" value="HTH_TetR"/>
</dbReference>
<feature type="DNA-binding region" description="H-T-H motif" evidence="4">
    <location>
        <begin position="32"/>
        <end position="51"/>
    </location>
</feature>
<keyword evidence="3" id="KW-0804">Transcription</keyword>
<dbReference type="GO" id="GO:0003700">
    <property type="term" value="F:DNA-binding transcription factor activity"/>
    <property type="evidence" value="ECO:0007669"/>
    <property type="project" value="TreeGrafter"/>
</dbReference>
<dbReference type="AlphaFoldDB" id="A0A4S3K204"/>
<dbReference type="SUPFAM" id="SSF46689">
    <property type="entry name" value="Homeodomain-like"/>
    <property type="match status" value="1"/>
</dbReference>
<dbReference type="EMBL" id="SOBT01000010">
    <property type="protein sequence ID" value="TDU26371.1"/>
    <property type="molecule type" value="Genomic_DNA"/>
</dbReference>
<feature type="region of interest" description="Disordered" evidence="5">
    <location>
        <begin position="223"/>
        <end position="270"/>
    </location>
</feature>
<dbReference type="GO" id="GO:0000976">
    <property type="term" value="F:transcription cis-regulatory region binding"/>
    <property type="evidence" value="ECO:0007669"/>
    <property type="project" value="TreeGrafter"/>
</dbReference>
<dbReference type="RefSeq" id="WP_133882590.1">
    <property type="nucleotide sequence ID" value="NZ_MWIN01000019.1"/>
</dbReference>
<evidence type="ECO:0000313" key="8">
    <source>
        <dbReference type="Proteomes" id="UP000295341"/>
    </source>
</evidence>
<keyword evidence="1" id="KW-0805">Transcription regulation</keyword>
<name>A0A4S3K204_9GAMM</name>
<comment type="caution">
    <text evidence="7">The sequence shown here is derived from an EMBL/GenBank/DDBJ whole genome shotgun (WGS) entry which is preliminary data.</text>
</comment>
<organism evidence="7 8">
    <name type="scientific">Panacagrimonas perspica</name>
    <dbReference type="NCBI Taxonomy" id="381431"/>
    <lineage>
        <taxon>Bacteria</taxon>
        <taxon>Pseudomonadati</taxon>
        <taxon>Pseudomonadota</taxon>
        <taxon>Gammaproteobacteria</taxon>
        <taxon>Nevskiales</taxon>
        <taxon>Nevskiaceae</taxon>
        <taxon>Panacagrimonas</taxon>
    </lineage>
</organism>
<evidence type="ECO:0000256" key="5">
    <source>
        <dbReference type="SAM" id="MobiDB-lite"/>
    </source>
</evidence>
<dbReference type="Proteomes" id="UP000295341">
    <property type="component" value="Unassembled WGS sequence"/>
</dbReference>
<dbReference type="PROSITE" id="PS50977">
    <property type="entry name" value="HTH_TETR_2"/>
    <property type="match status" value="1"/>
</dbReference>
<dbReference type="OrthoDB" id="5816932at2"/>
<evidence type="ECO:0000256" key="4">
    <source>
        <dbReference type="PROSITE-ProRule" id="PRU00335"/>
    </source>
</evidence>
<sequence>MPALKRHTAERLTRILDAAREIIRETGDTGFTMKDVAVRAKVAPTTVFNLLGSKDGLFYALLSRLLDDLFIGVRRYVSPDPLEHVIEATDFVVDAFLSDPIVFRELFLVFLGTRDELHRPWFLHRSLSFWRHSVEVAATSKAVPPESVESDVLPRTLMLGFIGSFYTWVHGDLDDEGFRTQALYASALTVLGASKKSNQSRLLNRLSEISRQLPRQHTFLRHLTPGSQRGSRSDRATRLHGASESPGTVQGPSKAAATTPRKGVKRPARR</sequence>
<gene>
    <name evidence="7" type="ORF">DFR24_3392</name>
</gene>
<dbReference type="Gene3D" id="1.10.357.10">
    <property type="entry name" value="Tetracycline Repressor, domain 2"/>
    <property type="match status" value="1"/>
</dbReference>
<feature type="domain" description="HTH tetR-type" evidence="6">
    <location>
        <begin position="9"/>
        <end position="69"/>
    </location>
</feature>
<evidence type="ECO:0000313" key="7">
    <source>
        <dbReference type="EMBL" id="TDU26371.1"/>
    </source>
</evidence>
<evidence type="ECO:0000256" key="2">
    <source>
        <dbReference type="ARBA" id="ARBA00023125"/>
    </source>
</evidence>
<dbReference type="InterPro" id="IPR009057">
    <property type="entry name" value="Homeodomain-like_sf"/>
</dbReference>
<dbReference type="PANTHER" id="PTHR30055:SF234">
    <property type="entry name" value="HTH-TYPE TRANSCRIPTIONAL REGULATOR BETI"/>
    <property type="match status" value="1"/>
</dbReference>
<evidence type="ECO:0000256" key="3">
    <source>
        <dbReference type="ARBA" id="ARBA00023163"/>
    </source>
</evidence>
<proteinExistence type="predicted"/>
<keyword evidence="8" id="KW-1185">Reference proteome</keyword>
<reference evidence="7 8" key="1">
    <citation type="submission" date="2019-03" db="EMBL/GenBank/DDBJ databases">
        <title>Genomic Encyclopedia of Type Strains, Phase IV (KMG-IV): sequencing the most valuable type-strain genomes for metagenomic binning, comparative biology and taxonomic classification.</title>
        <authorList>
            <person name="Goeker M."/>
        </authorList>
    </citation>
    <scope>NUCLEOTIDE SEQUENCE [LARGE SCALE GENOMIC DNA]</scope>
    <source>
        <strain evidence="7 8">DSM 26377</strain>
    </source>
</reference>
<protein>
    <submittedName>
        <fullName evidence="7">TetR family transcriptional regulator</fullName>
    </submittedName>
</protein>
<dbReference type="PANTHER" id="PTHR30055">
    <property type="entry name" value="HTH-TYPE TRANSCRIPTIONAL REGULATOR RUTR"/>
    <property type="match status" value="1"/>
</dbReference>
<accession>A0A4S3K204</accession>